<evidence type="ECO:0000313" key="2">
    <source>
        <dbReference type="EMBL" id="MFB5737396.1"/>
    </source>
</evidence>
<evidence type="ECO:0000256" key="1">
    <source>
        <dbReference type="SAM" id="Phobius"/>
    </source>
</evidence>
<evidence type="ECO:0000313" key="4">
    <source>
        <dbReference type="Proteomes" id="UP000231912"/>
    </source>
</evidence>
<comment type="caution">
    <text evidence="3">The sequence shown here is derived from an EMBL/GenBank/DDBJ whole genome shotgun (WGS) entry which is preliminary data.</text>
</comment>
<accession>A0A2M9ZA43</accession>
<reference evidence="3 4" key="1">
    <citation type="submission" date="2017-07" db="EMBL/GenBank/DDBJ databases">
        <title>Leptospira spp. isolated from tropical soils.</title>
        <authorList>
            <person name="Thibeaux R."/>
            <person name="Iraola G."/>
            <person name="Ferres I."/>
            <person name="Bierque E."/>
            <person name="Girault D."/>
            <person name="Soupe-Gilbert M.-E."/>
            <person name="Picardeau M."/>
            <person name="Goarant C."/>
        </authorList>
    </citation>
    <scope>NUCLEOTIDE SEQUENCE [LARGE SCALE GENOMIC DNA]</scope>
    <source>
        <strain evidence="3 4">FH2-C-A2</strain>
    </source>
</reference>
<keyword evidence="1" id="KW-0812">Transmembrane</keyword>
<sequence>MESNELSREQHRELDSLRGILRNISFLLFLLAGVLCFGAFFRESPGRAVLYAVSALLLFILGILGYSASVSFRRSLTLEERDPEQFIYALKDLKFFLAWFGWILLGLFLVSFFGAFALLLS</sequence>
<evidence type="ECO:0000313" key="5">
    <source>
        <dbReference type="Proteomes" id="UP001580391"/>
    </source>
</evidence>
<name>A0A2M9ZA43_9LEPT</name>
<feature type="transmembrane region" description="Helical" evidence="1">
    <location>
        <begin position="96"/>
        <end position="120"/>
    </location>
</feature>
<dbReference type="EMBL" id="JBHILJ010000006">
    <property type="protein sequence ID" value="MFB5737396.1"/>
    <property type="molecule type" value="Genomic_DNA"/>
</dbReference>
<dbReference type="RefSeq" id="WP_016544362.1">
    <property type="nucleotide sequence ID" value="NZ_JBHILI010000007.1"/>
</dbReference>
<keyword evidence="1" id="KW-0472">Membrane</keyword>
<protein>
    <recommendedName>
        <fullName evidence="6">DUF202 domain-containing protein</fullName>
    </recommendedName>
</protein>
<dbReference type="Proteomes" id="UP000231912">
    <property type="component" value="Unassembled WGS sequence"/>
</dbReference>
<dbReference type="EMBL" id="NPDT01000006">
    <property type="protein sequence ID" value="PJZ65232.1"/>
    <property type="molecule type" value="Genomic_DNA"/>
</dbReference>
<evidence type="ECO:0008006" key="6">
    <source>
        <dbReference type="Google" id="ProtNLM"/>
    </source>
</evidence>
<feature type="transmembrane region" description="Helical" evidence="1">
    <location>
        <begin position="48"/>
        <end position="68"/>
    </location>
</feature>
<dbReference type="AlphaFoldDB" id="A0A2M9ZA43"/>
<gene>
    <name evidence="2" type="ORF">ACE5IX_12800</name>
    <name evidence="3" type="ORF">CH371_14105</name>
</gene>
<keyword evidence="1" id="KW-1133">Transmembrane helix</keyword>
<dbReference type="Proteomes" id="UP001580391">
    <property type="component" value="Unassembled WGS sequence"/>
</dbReference>
<evidence type="ECO:0000313" key="3">
    <source>
        <dbReference type="EMBL" id="PJZ65232.1"/>
    </source>
</evidence>
<organism evidence="3 4">
    <name type="scientific">Leptospira wolffii</name>
    <dbReference type="NCBI Taxonomy" id="409998"/>
    <lineage>
        <taxon>Bacteria</taxon>
        <taxon>Pseudomonadati</taxon>
        <taxon>Spirochaetota</taxon>
        <taxon>Spirochaetia</taxon>
        <taxon>Leptospirales</taxon>
        <taxon>Leptospiraceae</taxon>
        <taxon>Leptospira</taxon>
    </lineage>
</organism>
<reference evidence="2 5" key="2">
    <citation type="submission" date="2024-09" db="EMBL/GenBank/DDBJ databases">
        <title>Taxonomic and Genotyping Characterization of Leptospira Strains isolated from Multiple Sources in Colombia highlights the importance of intermediate species.</title>
        <authorList>
            <person name="Torres Higuera L."/>
            <person name="Rojas Tapias D."/>
            <person name="Jimenez Velasquez S."/>
            <person name="Renjifo Ibanez C."/>
        </authorList>
    </citation>
    <scope>NUCLEOTIDE SEQUENCE [LARGE SCALE GENOMIC DNA]</scope>
    <source>
        <strain evidence="2 5">Lep080</strain>
    </source>
</reference>
<feature type="transmembrane region" description="Helical" evidence="1">
    <location>
        <begin position="20"/>
        <end position="41"/>
    </location>
</feature>
<keyword evidence="5" id="KW-1185">Reference proteome</keyword>
<proteinExistence type="predicted"/>